<proteinExistence type="predicted"/>
<name>K3ZFZ4_SETIT</name>
<protein>
    <submittedName>
        <fullName evidence="1">Uncharacterized protein</fullName>
    </submittedName>
</protein>
<organism evidence="1 2">
    <name type="scientific">Setaria italica</name>
    <name type="common">Foxtail millet</name>
    <name type="synonym">Panicum italicum</name>
    <dbReference type="NCBI Taxonomy" id="4555"/>
    <lineage>
        <taxon>Eukaryota</taxon>
        <taxon>Viridiplantae</taxon>
        <taxon>Streptophyta</taxon>
        <taxon>Embryophyta</taxon>
        <taxon>Tracheophyta</taxon>
        <taxon>Spermatophyta</taxon>
        <taxon>Magnoliopsida</taxon>
        <taxon>Liliopsida</taxon>
        <taxon>Poales</taxon>
        <taxon>Poaceae</taxon>
        <taxon>PACMAD clade</taxon>
        <taxon>Panicoideae</taxon>
        <taxon>Panicodae</taxon>
        <taxon>Paniceae</taxon>
        <taxon>Cenchrinae</taxon>
        <taxon>Setaria</taxon>
    </lineage>
</organism>
<dbReference type="Gramene" id="KQL14754">
    <property type="protein sequence ID" value="KQL14754"/>
    <property type="gene ID" value="SETIT_025496mg"/>
</dbReference>
<reference evidence="1" key="2">
    <citation type="submission" date="2018-08" db="UniProtKB">
        <authorList>
            <consortium name="EnsemblPlants"/>
        </authorList>
    </citation>
    <scope>IDENTIFICATION</scope>
    <source>
        <strain evidence="1">Yugu1</strain>
    </source>
</reference>
<reference evidence="2" key="1">
    <citation type="journal article" date="2012" name="Nat. Biotechnol.">
        <title>Reference genome sequence of the model plant Setaria.</title>
        <authorList>
            <person name="Bennetzen J.L."/>
            <person name="Schmutz J."/>
            <person name="Wang H."/>
            <person name="Percifield R."/>
            <person name="Hawkins J."/>
            <person name="Pontaroli A.C."/>
            <person name="Estep M."/>
            <person name="Feng L."/>
            <person name="Vaughn J.N."/>
            <person name="Grimwood J."/>
            <person name="Jenkins J."/>
            <person name="Barry K."/>
            <person name="Lindquist E."/>
            <person name="Hellsten U."/>
            <person name="Deshpande S."/>
            <person name="Wang X."/>
            <person name="Wu X."/>
            <person name="Mitros T."/>
            <person name="Triplett J."/>
            <person name="Yang X."/>
            <person name="Ye C.Y."/>
            <person name="Mauro-Herrera M."/>
            <person name="Wang L."/>
            <person name="Li P."/>
            <person name="Sharma M."/>
            <person name="Sharma R."/>
            <person name="Ronald P.C."/>
            <person name="Panaud O."/>
            <person name="Kellogg E.A."/>
            <person name="Brutnell T.P."/>
            <person name="Doust A.N."/>
            <person name="Tuskan G.A."/>
            <person name="Rokhsar D."/>
            <person name="Devos K.M."/>
        </authorList>
    </citation>
    <scope>NUCLEOTIDE SEQUENCE [LARGE SCALE GENOMIC DNA]</scope>
    <source>
        <strain evidence="2">cv. Yugu1</strain>
    </source>
</reference>
<dbReference type="HOGENOM" id="CLU_3351948_0_0_1"/>
<dbReference type="Proteomes" id="UP000004995">
    <property type="component" value="Unassembled WGS sequence"/>
</dbReference>
<evidence type="ECO:0000313" key="1">
    <source>
        <dbReference type="EnsemblPlants" id="KQL14754"/>
    </source>
</evidence>
<keyword evidence="2" id="KW-1185">Reference proteome</keyword>
<dbReference type="AlphaFoldDB" id="K3ZFZ4"/>
<sequence length="37" mass="4379">MTWTVYQNITFPPRVHFSLNANSFEVMILLGIFHCHN</sequence>
<evidence type="ECO:0000313" key="2">
    <source>
        <dbReference type="Proteomes" id="UP000004995"/>
    </source>
</evidence>
<accession>K3ZFZ4</accession>
<dbReference type="InParanoid" id="K3ZFZ4"/>
<dbReference type="EnsemblPlants" id="KQL14754">
    <property type="protein sequence ID" value="KQL14754"/>
    <property type="gene ID" value="SETIT_025496mg"/>
</dbReference>
<dbReference type="EMBL" id="AGNK02001602">
    <property type="status" value="NOT_ANNOTATED_CDS"/>
    <property type="molecule type" value="Genomic_DNA"/>
</dbReference>